<dbReference type="AlphaFoldDB" id="A0A2H0UPJ6"/>
<dbReference type="EMBL" id="PFBB01000030">
    <property type="protein sequence ID" value="PIR88359.1"/>
    <property type="molecule type" value="Genomic_DNA"/>
</dbReference>
<organism evidence="1 2">
    <name type="scientific">Candidatus Harrisonbacteria bacterium CG10_big_fil_rev_8_21_14_0_10_44_23</name>
    <dbReference type="NCBI Taxonomy" id="1974585"/>
    <lineage>
        <taxon>Bacteria</taxon>
        <taxon>Candidatus Harrisoniibacteriota</taxon>
    </lineage>
</organism>
<comment type="caution">
    <text evidence="1">The sequence shown here is derived from an EMBL/GenBank/DDBJ whole genome shotgun (WGS) entry which is preliminary data.</text>
</comment>
<evidence type="ECO:0000313" key="2">
    <source>
        <dbReference type="Proteomes" id="UP000229615"/>
    </source>
</evidence>
<sequence length="79" mass="8973">MTLIIITGSIKQLENDARDYWTIEAMAKYGGSFVKALAEAARRADPQNLAKIKTAWPEYWAEYEKTGRELAANHDRGEK</sequence>
<evidence type="ECO:0000313" key="1">
    <source>
        <dbReference type="EMBL" id="PIR88359.1"/>
    </source>
</evidence>
<dbReference type="Proteomes" id="UP000229615">
    <property type="component" value="Unassembled WGS sequence"/>
</dbReference>
<protein>
    <submittedName>
        <fullName evidence="1">Uncharacterized protein</fullName>
    </submittedName>
</protein>
<accession>A0A2H0UPJ6</accession>
<proteinExistence type="predicted"/>
<name>A0A2H0UPJ6_9BACT</name>
<gene>
    <name evidence="1" type="ORF">COU09_02705</name>
</gene>
<reference evidence="2" key="1">
    <citation type="submission" date="2017-09" db="EMBL/GenBank/DDBJ databases">
        <title>Depth-based differentiation of microbial function through sediment-hosted aquifers and enrichment of novel symbionts in the deep terrestrial subsurface.</title>
        <authorList>
            <person name="Probst A.J."/>
            <person name="Ladd B."/>
            <person name="Jarett J.K."/>
            <person name="Geller-Mcgrath D.E."/>
            <person name="Sieber C.M.K."/>
            <person name="Emerson J.B."/>
            <person name="Anantharaman K."/>
            <person name="Thomas B.C."/>
            <person name="Malmstrom R."/>
            <person name="Stieglmeier M."/>
            <person name="Klingl A."/>
            <person name="Woyke T."/>
            <person name="Ryan C.M."/>
            <person name="Banfield J.F."/>
        </authorList>
    </citation>
    <scope>NUCLEOTIDE SEQUENCE [LARGE SCALE GENOMIC DNA]</scope>
</reference>